<organism evidence="2 3">
    <name type="scientific">Acrocarpospora pleiomorpha</name>
    <dbReference type="NCBI Taxonomy" id="90975"/>
    <lineage>
        <taxon>Bacteria</taxon>
        <taxon>Bacillati</taxon>
        <taxon>Actinomycetota</taxon>
        <taxon>Actinomycetes</taxon>
        <taxon>Streptosporangiales</taxon>
        <taxon>Streptosporangiaceae</taxon>
        <taxon>Acrocarpospora</taxon>
    </lineage>
</organism>
<dbReference type="Gene3D" id="1.10.150.280">
    <property type="entry name" value="AF1531-like domain"/>
    <property type="match status" value="1"/>
</dbReference>
<keyword evidence="1" id="KW-1133">Transmembrane helix</keyword>
<comment type="caution">
    <text evidence="2">The sequence shown here is derived from an EMBL/GenBank/DDBJ whole genome shotgun (WGS) entry which is preliminary data.</text>
</comment>
<feature type="transmembrane region" description="Helical" evidence="1">
    <location>
        <begin position="20"/>
        <end position="40"/>
    </location>
</feature>
<evidence type="ECO:0000256" key="1">
    <source>
        <dbReference type="SAM" id="Phobius"/>
    </source>
</evidence>
<keyword evidence="1" id="KW-0472">Membrane</keyword>
<accession>A0A5M3XXH4</accession>
<dbReference type="Pfam" id="PF12836">
    <property type="entry name" value="HHH_3"/>
    <property type="match status" value="1"/>
</dbReference>
<gene>
    <name evidence="2" type="ORF">Aple_087540</name>
</gene>
<dbReference type="InterPro" id="IPR010994">
    <property type="entry name" value="RuvA_2-like"/>
</dbReference>
<feature type="transmembrane region" description="Helical" evidence="1">
    <location>
        <begin position="47"/>
        <end position="67"/>
    </location>
</feature>
<keyword evidence="3" id="KW-1185">Reference proteome</keyword>
<dbReference type="OrthoDB" id="5184981at2"/>
<evidence type="ECO:0000313" key="2">
    <source>
        <dbReference type="EMBL" id="GES25855.1"/>
    </source>
</evidence>
<dbReference type="EMBL" id="BLAF01000075">
    <property type="protein sequence ID" value="GES25855.1"/>
    <property type="molecule type" value="Genomic_DNA"/>
</dbReference>
<dbReference type="SUPFAM" id="SSF47781">
    <property type="entry name" value="RuvA domain 2-like"/>
    <property type="match status" value="1"/>
</dbReference>
<dbReference type="RefSeq" id="WP_155350596.1">
    <property type="nucleotide sequence ID" value="NZ_BAAAHM010000013.1"/>
</dbReference>
<sequence length="226" mass="24472">MHPTRRHLKSGTRVALSVVWALAPLITLGSATPFVIAHAAVRRRSPLLFLSAGVYATSFVLFLIQAANYEPIDSAPQWLDTTTTLGLLLNMFGGLAQTLYARAAVFDTRPVEKTANERALELATTRRRLRQESRELAARDPALARELGIGHPDLPGEYDDGGLVDINHASAKAINSIPGITPEVADRIVTARASAGPFTSANELSVLLDLPVHLNDELAEYTVYLP</sequence>
<dbReference type="Proteomes" id="UP000377595">
    <property type="component" value="Unassembled WGS sequence"/>
</dbReference>
<reference evidence="2 3" key="1">
    <citation type="submission" date="2019-10" db="EMBL/GenBank/DDBJ databases">
        <title>Whole genome shotgun sequence of Acrocarpospora pleiomorpha NBRC 16267.</title>
        <authorList>
            <person name="Ichikawa N."/>
            <person name="Kimura A."/>
            <person name="Kitahashi Y."/>
            <person name="Komaki H."/>
            <person name="Oguchi A."/>
        </authorList>
    </citation>
    <scope>NUCLEOTIDE SEQUENCE [LARGE SCALE GENOMIC DNA]</scope>
    <source>
        <strain evidence="2 3">NBRC 16267</strain>
    </source>
</reference>
<dbReference type="AlphaFoldDB" id="A0A5M3XXH4"/>
<protein>
    <recommendedName>
        <fullName evidence="4">Helix-hairpin-helix domain-containing protein</fullName>
    </recommendedName>
</protein>
<evidence type="ECO:0000313" key="3">
    <source>
        <dbReference type="Proteomes" id="UP000377595"/>
    </source>
</evidence>
<proteinExistence type="predicted"/>
<feature type="transmembrane region" description="Helical" evidence="1">
    <location>
        <begin position="87"/>
        <end position="105"/>
    </location>
</feature>
<name>A0A5M3XXH4_9ACTN</name>
<evidence type="ECO:0008006" key="4">
    <source>
        <dbReference type="Google" id="ProtNLM"/>
    </source>
</evidence>
<keyword evidence="1" id="KW-0812">Transmembrane</keyword>